<sequence>MNTASLNDYFESYETSGEGPKGKAHGKNSKASNGKWWLDLIKAWAQWNRNKNTNSNQKTIFRIPIKKVQLENIDKSKIVSTNSFEIRFNFRVEYGEKTRKSENAYLFLDLEIIAVLRFEVTKERLVYYVQECDVYLRKEDTNLPDSDLELGEISGPLKSSLCRIVRQITHLMNEKGKGSDYFIIDPSGTAVLVLDSISQNKPDCLELYFNLVVANSNVVSDQKHDSLQGNGISLLHYYLKHMFSPFVDDVTKLNKDLENKNIMISPETLEAIIHGIHETDSTTVLITVTKMPELNFNAERESTITIHLEGFSSNSHKTFFTVLFETKVKIELLIMDDKLHLQFREAGEPVIKSWESNIGTTGDLDYENLKILITQIDKGTIFPSLNDLNLLIKIPFYSLGSKLTENKENIQIC</sequence>
<dbReference type="Proteomes" id="UP000824782">
    <property type="component" value="Unassembled WGS sequence"/>
</dbReference>
<evidence type="ECO:0000313" key="1">
    <source>
        <dbReference type="EMBL" id="KAG8565455.1"/>
    </source>
</evidence>
<evidence type="ECO:0000313" key="2">
    <source>
        <dbReference type="Proteomes" id="UP000824782"/>
    </source>
</evidence>
<dbReference type="EMBL" id="WNYA01000006">
    <property type="protein sequence ID" value="KAG8565455.1"/>
    <property type="molecule type" value="Genomic_DNA"/>
</dbReference>
<dbReference type="AlphaFoldDB" id="A0AAV7B0Z8"/>
<keyword evidence="2" id="KW-1185">Reference proteome</keyword>
<organism evidence="1 2">
    <name type="scientific">Engystomops pustulosus</name>
    <name type="common">Tungara frog</name>
    <name type="synonym">Physalaemus pustulosus</name>
    <dbReference type="NCBI Taxonomy" id="76066"/>
    <lineage>
        <taxon>Eukaryota</taxon>
        <taxon>Metazoa</taxon>
        <taxon>Chordata</taxon>
        <taxon>Craniata</taxon>
        <taxon>Vertebrata</taxon>
        <taxon>Euteleostomi</taxon>
        <taxon>Amphibia</taxon>
        <taxon>Batrachia</taxon>
        <taxon>Anura</taxon>
        <taxon>Neobatrachia</taxon>
        <taxon>Hyloidea</taxon>
        <taxon>Leptodactylidae</taxon>
        <taxon>Leiuperinae</taxon>
        <taxon>Engystomops</taxon>
    </lineage>
</organism>
<reference evidence="1" key="1">
    <citation type="thesis" date="2020" institute="ProQuest LLC" country="789 East Eisenhower Parkway, Ann Arbor, MI, USA">
        <title>Comparative Genomics and Chromosome Evolution.</title>
        <authorList>
            <person name="Mudd A.B."/>
        </authorList>
    </citation>
    <scope>NUCLEOTIDE SEQUENCE</scope>
    <source>
        <strain evidence="1">237g6f4</strain>
        <tissue evidence="1">Blood</tissue>
    </source>
</reference>
<proteinExistence type="predicted"/>
<name>A0AAV7B0Z8_ENGPU</name>
<gene>
    <name evidence="1" type="ORF">GDO81_012856</name>
</gene>
<accession>A0AAV7B0Z8</accession>
<protein>
    <submittedName>
        <fullName evidence="1">Uncharacterized protein</fullName>
    </submittedName>
</protein>
<comment type="caution">
    <text evidence="1">The sequence shown here is derived from an EMBL/GenBank/DDBJ whole genome shotgun (WGS) entry which is preliminary data.</text>
</comment>